<dbReference type="Proteomes" id="UP000027073">
    <property type="component" value="Unassembled WGS sequence"/>
</dbReference>
<dbReference type="OrthoDB" id="10550783at2759"/>
<gene>
    <name evidence="1" type="ORF">PLEOSDRAFT_1081555</name>
</gene>
<reference evidence="2" key="1">
    <citation type="journal article" date="2014" name="Proc. Natl. Acad. Sci. U.S.A.">
        <title>Extensive sampling of basidiomycete genomes demonstrates inadequacy of the white-rot/brown-rot paradigm for wood decay fungi.</title>
        <authorList>
            <person name="Riley R."/>
            <person name="Salamov A.A."/>
            <person name="Brown D.W."/>
            <person name="Nagy L.G."/>
            <person name="Floudas D."/>
            <person name="Held B.W."/>
            <person name="Levasseur A."/>
            <person name="Lombard V."/>
            <person name="Morin E."/>
            <person name="Otillar R."/>
            <person name="Lindquist E.A."/>
            <person name="Sun H."/>
            <person name="LaButti K.M."/>
            <person name="Schmutz J."/>
            <person name="Jabbour D."/>
            <person name="Luo H."/>
            <person name="Baker S.E."/>
            <person name="Pisabarro A.G."/>
            <person name="Walton J.D."/>
            <person name="Blanchette R.A."/>
            <person name="Henrissat B."/>
            <person name="Martin F."/>
            <person name="Cullen D."/>
            <person name="Hibbett D.S."/>
            <person name="Grigoriev I.V."/>
        </authorList>
    </citation>
    <scope>NUCLEOTIDE SEQUENCE [LARGE SCALE GENOMIC DNA]</scope>
    <source>
        <strain evidence="2">PC15</strain>
    </source>
</reference>
<organism evidence="1 2">
    <name type="scientific">Pleurotus ostreatus (strain PC15)</name>
    <name type="common">Oyster mushroom</name>
    <dbReference type="NCBI Taxonomy" id="1137138"/>
    <lineage>
        <taxon>Eukaryota</taxon>
        <taxon>Fungi</taxon>
        <taxon>Dikarya</taxon>
        <taxon>Basidiomycota</taxon>
        <taxon>Agaricomycotina</taxon>
        <taxon>Agaricomycetes</taxon>
        <taxon>Agaricomycetidae</taxon>
        <taxon>Agaricales</taxon>
        <taxon>Pleurotineae</taxon>
        <taxon>Pleurotaceae</taxon>
        <taxon>Pleurotus</taxon>
    </lineage>
</organism>
<evidence type="ECO:0000313" key="2">
    <source>
        <dbReference type="Proteomes" id="UP000027073"/>
    </source>
</evidence>
<dbReference type="VEuPathDB" id="FungiDB:PLEOSDRAFT_1081555"/>
<dbReference type="EMBL" id="KL198005">
    <property type="protein sequence ID" value="KDQ32398.1"/>
    <property type="molecule type" value="Genomic_DNA"/>
</dbReference>
<evidence type="ECO:0000313" key="1">
    <source>
        <dbReference type="EMBL" id="KDQ32398.1"/>
    </source>
</evidence>
<dbReference type="HOGENOM" id="CLU_112129_0_0_1"/>
<protein>
    <submittedName>
        <fullName evidence="1">Uncharacterized protein</fullName>
    </submittedName>
</protein>
<dbReference type="InParanoid" id="A0A067NWG8"/>
<accession>A0A067NWG8</accession>
<dbReference type="AlphaFoldDB" id="A0A067NWG8"/>
<proteinExistence type="predicted"/>
<sequence>MNILQLINIAQILAGIAYALYTMCRNYIQLNQRMRAQAVRKPKYVAGFQAAHGYALPSPTRASWLPMLAWGSHIIVIYMCGLPCWPRTPQCESSVCLSYMRGFWKATMFTPLLWASWQPMLMCRSPFVCIARRGPLILPVVKGEAHIVWPPCVGVLAAHHDWGTYFIRSIHPTTNTGFLAAHTDIAWPSKQPMLVLRVFRYSQASVGGLDGRAE</sequence>
<name>A0A067NWG8_PLEO1</name>